<accession>A0A2S6FUP6</accession>
<feature type="domain" description="Transposase TnpC homeodomain" evidence="1">
    <location>
        <begin position="1"/>
        <end position="51"/>
    </location>
</feature>
<reference evidence="2 3" key="1">
    <citation type="submission" date="2018-02" db="EMBL/GenBank/DDBJ databases">
        <title>Genomic Encyclopedia of Archaeal and Bacterial Type Strains, Phase II (KMG-II): from individual species to whole genera.</title>
        <authorList>
            <person name="Goeker M."/>
        </authorList>
    </citation>
    <scope>NUCLEOTIDE SEQUENCE [LARGE SCALE GENOMIC DNA]</scope>
    <source>
        <strain evidence="2 3">DSM 15099</strain>
    </source>
</reference>
<evidence type="ECO:0000259" key="1">
    <source>
        <dbReference type="Pfam" id="PF13007"/>
    </source>
</evidence>
<name>A0A2S6FUP6_9CLOT</name>
<dbReference type="Proteomes" id="UP000239863">
    <property type="component" value="Unassembled WGS sequence"/>
</dbReference>
<dbReference type="InterPro" id="IPR024463">
    <property type="entry name" value="Transposase_TnpC_homeodom"/>
</dbReference>
<gene>
    <name evidence="2" type="ORF">BD821_12223</name>
</gene>
<comment type="caution">
    <text evidence="2">The sequence shown here is derived from an EMBL/GenBank/DDBJ whole genome shotgun (WGS) entry which is preliminary data.</text>
</comment>
<dbReference type="EMBL" id="PTIS01000022">
    <property type="protein sequence ID" value="PPK44664.1"/>
    <property type="molecule type" value="Genomic_DNA"/>
</dbReference>
<protein>
    <submittedName>
        <fullName evidence="2">Transposase IS166 family protein</fullName>
    </submittedName>
</protein>
<sequence>MEQITLSKHVRFGASSEKSEYDQLSLFDEAGNESNERVAEPELEEIKYKRKKG</sequence>
<dbReference type="AlphaFoldDB" id="A0A2S6FUP6"/>
<organism evidence="2 3">
    <name type="scientific">Clostridium algidicarnis DSM 15099</name>
    <dbReference type="NCBI Taxonomy" id="1121295"/>
    <lineage>
        <taxon>Bacteria</taxon>
        <taxon>Bacillati</taxon>
        <taxon>Bacillota</taxon>
        <taxon>Clostridia</taxon>
        <taxon>Eubacteriales</taxon>
        <taxon>Clostridiaceae</taxon>
        <taxon>Clostridium</taxon>
    </lineage>
</organism>
<evidence type="ECO:0000313" key="2">
    <source>
        <dbReference type="EMBL" id="PPK44664.1"/>
    </source>
</evidence>
<dbReference type="Pfam" id="PF13007">
    <property type="entry name" value="LZ_Tnp_IS66"/>
    <property type="match status" value="1"/>
</dbReference>
<evidence type="ECO:0000313" key="3">
    <source>
        <dbReference type="Proteomes" id="UP000239863"/>
    </source>
</evidence>
<proteinExistence type="predicted"/>